<dbReference type="RefSeq" id="WP_133416914.1">
    <property type="nucleotide sequence ID" value="NZ_SCWD01000001.1"/>
</dbReference>
<organism evidence="1 2">
    <name type="scientific">Macrococcus carouselicus</name>
    <dbReference type="NCBI Taxonomy" id="69969"/>
    <lineage>
        <taxon>Bacteria</taxon>
        <taxon>Bacillati</taxon>
        <taxon>Bacillota</taxon>
        <taxon>Bacilli</taxon>
        <taxon>Bacillales</taxon>
        <taxon>Staphylococcaceae</taxon>
        <taxon>Macrococcus</taxon>
    </lineage>
</organism>
<keyword evidence="2" id="KW-1185">Reference proteome</keyword>
<gene>
    <name evidence="1" type="ORF">ERX40_02475</name>
</gene>
<proteinExistence type="predicted"/>
<name>A0A9Q8FRG6_9STAP</name>
<dbReference type="Proteomes" id="UP000295280">
    <property type="component" value="Unassembled WGS sequence"/>
</dbReference>
<dbReference type="EMBL" id="SCWD01000001">
    <property type="protein sequence ID" value="TDM04054.1"/>
    <property type="molecule type" value="Genomic_DNA"/>
</dbReference>
<evidence type="ECO:0000313" key="1">
    <source>
        <dbReference type="EMBL" id="TDM04054.1"/>
    </source>
</evidence>
<evidence type="ECO:0000313" key="2">
    <source>
        <dbReference type="Proteomes" id="UP000295280"/>
    </source>
</evidence>
<comment type="caution">
    <text evidence="1">The sequence shown here is derived from an EMBL/GenBank/DDBJ whole genome shotgun (WGS) entry which is preliminary data.</text>
</comment>
<accession>A0A9Q8FRG6</accession>
<dbReference type="AlphaFoldDB" id="A0A9Q8FRG6"/>
<reference evidence="1 2" key="1">
    <citation type="submission" date="2019-01" db="EMBL/GenBank/DDBJ databases">
        <title>Draft genome sequences of the type strains of six Macrococcus species.</title>
        <authorList>
            <person name="Mazhar S."/>
            <person name="Altermann E."/>
            <person name="Hill C."/>
            <person name="Mcauliffe O."/>
        </authorList>
    </citation>
    <scope>NUCLEOTIDE SEQUENCE [LARGE SCALE GENOMIC DNA]</scope>
    <source>
        <strain evidence="1 2">ATCC 51828</strain>
    </source>
</reference>
<protein>
    <submittedName>
        <fullName evidence="1">Uncharacterized protein</fullName>
    </submittedName>
</protein>
<sequence>MNTNHKNIEELVEYHFEIVKKPFKAGKTGEESVAGVLELKGEKLLKEDRNSKDRRASLAKFYLKLKKKYAFKMDYPEDFIQVFSMLFVEACYQLDKLEALDELLADDILYNTRMKYIRDHIERYVIVEVNPHAKRVMIGTDDNNKAIVKTIEIEYASVNSLVQNEEGHKSELVDSLNEENQLFKSGRQATYNHFLQYFLENKEDVLTQKQLDKYDSLKNIYTPLYDNSNQSRAEKAEMYEQADISKSDFNKFKNNVKRRVTKKYEEEFGTNNKCGFNTKNRETTRSIFEEYIRLADDTEWTSANERQVAMSRYVTQYYDSREEFEVVITANLSLDEKKEVVRAVKGKDLLSHRVIRLIKSNIVEHLEAFKDMEITPAKQIWEGYTESTYAGLKDSNAKAFNLNTHGELIAKESEDKKLMREQKAKYMEDSKGSECKTYCLLCYQEKGELNLKVDKVCTVCNRSVKNGIIQEM</sequence>